<proteinExistence type="predicted"/>
<dbReference type="EMBL" id="JANJOU010000002">
    <property type="protein sequence ID" value="MCR0981029.1"/>
    <property type="molecule type" value="Genomic_DNA"/>
</dbReference>
<accession>A0ABT1WYX8</accession>
<feature type="signal peptide" evidence="1">
    <location>
        <begin position="1"/>
        <end position="19"/>
    </location>
</feature>
<evidence type="ECO:0000313" key="3">
    <source>
        <dbReference type="Proteomes" id="UP001524642"/>
    </source>
</evidence>
<comment type="caution">
    <text evidence="2">The sequence shown here is derived from an EMBL/GenBank/DDBJ whole genome shotgun (WGS) entry which is preliminary data.</text>
</comment>
<dbReference type="RefSeq" id="WP_257714710.1">
    <property type="nucleotide sequence ID" value="NZ_JANJOU010000002.1"/>
</dbReference>
<keyword evidence="3" id="KW-1185">Reference proteome</keyword>
<organism evidence="2 3">
    <name type="scientific">Roseomonas populi</name>
    <dbReference type="NCBI Taxonomy" id="3121582"/>
    <lineage>
        <taxon>Bacteria</taxon>
        <taxon>Pseudomonadati</taxon>
        <taxon>Pseudomonadota</taxon>
        <taxon>Alphaproteobacteria</taxon>
        <taxon>Acetobacterales</taxon>
        <taxon>Roseomonadaceae</taxon>
        <taxon>Roseomonas</taxon>
    </lineage>
</organism>
<evidence type="ECO:0000313" key="2">
    <source>
        <dbReference type="EMBL" id="MCR0981029.1"/>
    </source>
</evidence>
<sequence>MRLLSAALALLLAPFAAQAADCLGLGPAGTPADLRMVRDGPSRPLYRGAEDAGCPAETAACRTGTTLGPRFRVVAGETSGPFTCVTRADARGRLTTGWLPTEALAPAPDVPLRAADWVGRWHNGPDRYLVVTATLDGALVLRGEARSGARTTRRTPRPTVHHGVLDARIETDGDDAAFTIGEDGATRPDVPEEAALCRVALRRRGPYLIVQDNGRCGEAGVSFTGPYRRTG</sequence>
<feature type="chain" id="PRO_5047097034" description="SH3 domain-containing protein" evidence="1">
    <location>
        <begin position="20"/>
        <end position="231"/>
    </location>
</feature>
<protein>
    <recommendedName>
        <fullName evidence="4">SH3 domain-containing protein</fullName>
    </recommendedName>
</protein>
<keyword evidence="1" id="KW-0732">Signal</keyword>
<evidence type="ECO:0008006" key="4">
    <source>
        <dbReference type="Google" id="ProtNLM"/>
    </source>
</evidence>
<evidence type="ECO:0000256" key="1">
    <source>
        <dbReference type="SAM" id="SignalP"/>
    </source>
</evidence>
<gene>
    <name evidence="2" type="ORF">NRP21_03085</name>
</gene>
<name>A0ABT1WYX8_9PROT</name>
<dbReference type="Proteomes" id="UP001524642">
    <property type="component" value="Unassembled WGS sequence"/>
</dbReference>
<reference evidence="2 3" key="1">
    <citation type="submission" date="2022-06" db="EMBL/GenBank/DDBJ databases">
        <title>Roseomonas CN29.</title>
        <authorList>
            <person name="Cheng Y."/>
            <person name="He X."/>
        </authorList>
    </citation>
    <scope>NUCLEOTIDE SEQUENCE [LARGE SCALE GENOMIC DNA]</scope>
    <source>
        <strain evidence="2 3">CN29</strain>
    </source>
</reference>